<accession>A0A8G0Q6Y6</accession>
<sequence length="91" mass="10861">MKKKEITEDTPLEIRQKLLRRRECNRLSSQRSRDNIRLKKEIASREIENLKVLNSSLTVELNELMTNFISINEENKMLLMQVSYLRSLLLI</sequence>
<protein>
    <submittedName>
        <fullName evidence="2">p11 protein</fullName>
    </submittedName>
</protein>
<dbReference type="GO" id="GO:0003700">
    <property type="term" value="F:DNA-binding transcription factor activity"/>
    <property type="evidence" value="ECO:0007669"/>
    <property type="project" value="InterPro"/>
</dbReference>
<feature type="coiled-coil region" evidence="1">
    <location>
        <begin position="33"/>
        <end position="67"/>
    </location>
</feature>
<dbReference type="EMBL" id="MT599681">
    <property type="protein sequence ID" value="QYU71613.1"/>
    <property type="molecule type" value="Genomic_RNA"/>
</dbReference>
<evidence type="ECO:0000313" key="2">
    <source>
        <dbReference type="EMBL" id="QYU71613.1"/>
    </source>
</evidence>
<reference evidence="2" key="1">
    <citation type="submission" date="2020-06" db="EMBL/GenBank/DDBJ databases">
        <title>High-throughput sequencing of viruses and non-viral vascular-limited pathogens in blueberry (Vaccinium corymbosum) in Ohio.</title>
        <authorList>
            <person name="Massawe D.P."/>
            <person name="Miller S.A."/>
            <person name="Paul P.A."/>
            <person name="Ivey M.L.L."/>
        </authorList>
    </citation>
    <scope>NUCLEOTIDE SEQUENCE</scope>
    <source>
        <strain evidence="2">BVA-OH19</strain>
    </source>
</reference>
<dbReference type="SUPFAM" id="SSF57959">
    <property type="entry name" value="Leucine zipper domain"/>
    <property type="match status" value="1"/>
</dbReference>
<dbReference type="InterPro" id="IPR046347">
    <property type="entry name" value="bZIP_sf"/>
</dbReference>
<evidence type="ECO:0000256" key="1">
    <source>
        <dbReference type="SAM" id="Coils"/>
    </source>
</evidence>
<name>A0A8G0Q6Y6_9CLOS</name>
<keyword evidence="1" id="KW-0175">Coiled coil</keyword>
<organism evidence="2">
    <name type="scientific">Blueberry virus A</name>
    <dbReference type="NCBI Taxonomy" id="1206566"/>
    <lineage>
        <taxon>Viruses</taxon>
        <taxon>Riboviria</taxon>
        <taxon>Orthornavirae</taxon>
        <taxon>Kitrinoviricota</taxon>
        <taxon>Alsuviricetes</taxon>
        <taxon>Martellivirales</taxon>
        <taxon>Closteroviridae</taxon>
        <taxon>Bluvavirus</taxon>
        <taxon>Bluvavirus vaccinii</taxon>
    </lineage>
</organism>
<proteinExistence type="predicted"/>